<dbReference type="Pfam" id="PF09855">
    <property type="entry name" value="Zn_ribbon_13"/>
    <property type="match status" value="1"/>
</dbReference>
<evidence type="ECO:0008006" key="3">
    <source>
        <dbReference type="Google" id="ProtNLM"/>
    </source>
</evidence>
<reference evidence="1 2" key="1">
    <citation type="submission" date="2009-01" db="EMBL/GenBank/DDBJ databases">
        <authorList>
            <person name="Fulton L."/>
            <person name="Clifton S."/>
            <person name="Fulton B."/>
            <person name="Xu J."/>
            <person name="Minx P."/>
            <person name="Pepin K.H."/>
            <person name="Johnson M."/>
            <person name="Bhonagiri V."/>
            <person name="Nash W.E."/>
            <person name="Mardis E.R."/>
            <person name="Wilson R.K."/>
        </authorList>
    </citation>
    <scope>NUCLEOTIDE SEQUENCE [LARGE SCALE GENOMIC DNA]</scope>
    <source>
        <strain evidence="1 2">DSM 5476</strain>
    </source>
</reference>
<comment type="caution">
    <text evidence="1">The sequence shown here is derived from an EMBL/GenBank/DDBJ whole genome shotgun (WGS) entry which is preliminary data.</text>
</comment>
<dbReference type="HOGENOM" id="CLU_188846_1_0_9"/>
<protein>
    <recommendedName>
        <fullName evidence="3">DNA-binding protein</fullName>
    </recommendedName>
</protein>
<dbReference type="STRING" id="537013.CLOSTMETH_02902"/>
<sequence>MARRLTHHKGESTMQQKQYVCPKCGCNQYDSDQFQATGGNFAKIFDVQNKKFITVTCRQCGYTELYRAQTSDGWNILDFLIGG</sequence>
<dbReference type="AlphaFoldDB" id="C0EGA9"/>
<dbReference type="eggNOG" id="COG3478">
    <property type="taxonomic scope" value="Bacteria"/>
</dbReference>
<keyword evidence="2" id="KW-1185">Reference proteome</keyword>
<evidence type="ECO:0000313" key="2">
    <source>
        <dbReference type="Proteomes" id="UP000003340"/>
    </source>
</evidence>
<reference evidence="1 2" key="2">
    <citation type="submission" date="2009-02" db="EMBL/GenBank/DDBJ databases">
        <title>Draft genome sequence of Clostridium methylpentosum (DSM 5476).</title>
        <authorList>
            <person name="Sudarsanam P."/>
            <person name="Ley R."/>
            <person name="Guruge J."/>
            <person name="Turnbaugh P.J."/>
            <person name="Mahowald M."/>
            <person name="Liep D."/>
            <person name="Gordon J."/>
        </authorList>
    </citation>
    <scope>NUCLEOTIDE SEQUENCE [LARGE SCALE GENOMIC DNA]</scope>
    <source>
        <strain evidence="1 2">DSM 5476</strain>
    </source>
</reference>
<proteinExistence type="predicted"/>
<name>C0EGA9_9FIRM</name>
<organism evidence="1 2">
    <name type="scientific">[Clostridium] methylpentosum DSM 5476</name>
    <dbReference type="NCBI Taxonomy" id="537013"/>
    <lineage>
        <taxon>Bacteria</taxon>
        <taxon>Bacillati</taxon>
        <taxon>Bacillota</taxon>
        <taxon>Clostridia</taxon>
        <taxon>Eubacteriales</taxon>
        <taxon>Oscillospiraceae</taxon>
        <taxon>Oscillospiraceae incertae sedis</taxon>
    </lineage>
</organism>
<accession>C0EGA9</accession>
<evidence type="ECO:0000313" key="1">
    <source>
        <dbReference type="EMBL" id="EEG29504.1"/>
    </source>
</evidence>
<dbReference type="Proteomes" id="UP000003340">
    <property type="component" value="Unassembled WGS sequence"/>
</dbReference>
<dbReference type="InterPro" id="IPR018652">
    <property type="entry name" value="DUF2082_NA-bd_Znr"/>
</dbReference>
<gene>
    <name evidence="1" type="ORF">CLOSTMETH_02902</name>
</gene>
<dbReference type="EMBL" id="ACEC01000098">
    <property type="protein sequence ID" value="EEG29504.1"/>
    <property type="molecule type" value="Genomic_DNA"/>
</dbReference>